<dbReference type="EMBL" id="KB320564">
    <property type="protein sequence ID" value="ELW68476.1"/>
    <property type="molecule type" value="Genomic_DNA"/>
</dbReference>
<dbReference type="AlphaFoldDB" id="L9L0C7"/>
<sequence>MRAGREHQEHCVLVWRVAKNRIFLKLVCLETVSAMETAKFNKLFLADASTPYGTEIGVSSDLKHHLPDCNIKQQVGRLANLYKKNLLKLCMITALPCLMNAELDPQLRLLTQSDSW</sequence>
<proteinExistence type="predicted"/>
<name>L9L0C7_TUPCH</name>
<protein>
    <submittedName>
        <fullName evidence="1">Uncharacterized protein</fullName>
    </submittedName>
</protein>
<reference evidence="2" key="1">
    <citation type="submission" date="2012-07" db="EMBL/GenBank/DDBJ databases">
        <title>Genome of the Chinese tree shrew, a rising model animal genetically related to primates.</title>
        <authorList>
            <person name="Zhang G."/>
            <person name="Fan Y."/>
            <person name="Yao Y."/>
            <person name="Huang Z."/>
        </authorList>
    </citation>
    <scope>NUCLEOTIDE SEQUENCE [LARGE SCALE GENOMIC DNA]</scope>
</reference>
<evidence type="ECO:0000313" key="1">
    <source>
        <dbReference type="EMBL" id="ELW68476.1"/>
    </source>
</evidence>
<accession>L9L0C7</accession>
<evidence type="ECO:0000313" key="2">
    <source>
        <dbReference type="Proteomes" id="UP000011518"/>
    </source>
</evidence>
<dbReference type="Proteomes" id="UP000011518">
    <property type="component" value="Unassembled WGS sequence"/>
</dbReference>
<reference evidence="2" key="2">
    <citation type="journal article" date="2013" name="Nat. Commun.">
        <title>Genome of the Chinese tree shrew.</title>
        <authorList>
            <person name="Fan Y."/>
            <person name="Huang Z.Y."/>
            <person name="Cao C.C."/>
            <person name="Chen C.S."/>
            <person name="Chen Y.X."/>
            <person name="Fan D.D."/>
            <person name="He J."/>
            <person name="Hou H.L."/>
            <person name="Hu L."/>
            <person name="Hu X.T."/>
            <person name="Jiang X.T."/>
            <person name="Lai R."/>
            <person name="Lang Y.S."/>
            <person name="Liang B."/>
            <person name="Liao S.G."/>
            <person name="Mu D."/>
            <person name="Ma Y.Y."/>
            <person name="Niu Y.Y."/>
            <person name="Sun X.Q."/>
            <person name="Xia J.Q."/>
            <person name="Xiao J."/>
            <person name="Xiong Z.Q."/>
            <person name="Xu L."/>
            <person name="Yang L."/>
            <person name="Zhang Y."/>
            <person name="Zhao W."/>
            <person name="Zhao X.D."/>
            <person name="Zheng Y.T."/>
            <person name="Zhou J.M."/>
            <person name="Zhu Y.B."/>
            <person name="Zhang G.J."/>
            <person name="Wang J."/>
            <person name="Yao Y.G."/>
        </authorList>
    </citation>
    <scope>NUCLEOTIDE SEQUENCE [LARGE SCALE GENOMIC DNA]</scope>
</reference>
<dbReference type="InParanoid" id="L9L0C7"/>
<gene>
    <name evidence="1" type="ORF">TREES_T100013051</name>
</gene>
<organism evidence="1 2">
    <name type="scientific">Tupaia chinensis</name>
    <name type="common">Chinese tree shrew</name>
    <name type="synonym">Tupaia belangeri chinensis</name>
    <dbReference type="NCBI Taxonomy" id="246437"/>
    <lineage>
        <taxon>Eukaryota</taxon>
        <taxon>Metazoa</taxon>
        <taxon>Chordata</taxon>
        <taxon>Craniata</taxon>
        <taxon>Vertebrata</taxon>
        <taxon>Euteleostomi</taxon>
        <taxon>Mammalia</taxon>
        <taxon>Eutheria</taxon>
        <taxon>Euarchontoglires</taxon>
        <taxon>Scandentia</taxon>
        <taxon>Tupaiidae</taxon>
        <taxon>Tupaia</taxon>
    </lineage>
</organism>
<keyword evidence="2" id="KW-1185">Reference proteome</keyword>